<dbReference type="InterPro" id="IPR011992">
    <property type="entry name" value="EF-hand-dom_pair"/>
</dbReference>
<protein>
    <submittedName>
        <fullName evidence="1">Uncharacterized protein</fullName>
    </submittedName>
</protein>
<dbReference type="PANTHER" id="PTHR23048">
    <property type="entry name" value="MYOSIN LIGHT CHAIN 1, 3"/>
    <property type="match status" value="1"/>
</dbReference>
<dbReference type="Proteomes" id="UP000268093">
    <property type="component" value="Unassembled WGS sequence"/>
</dbReference>
<dbReference type="Pfam" id="PF13499">
    <property type="entry name" value="EF-hand_7"/>
    <property type="match status" value="2"/>
</dbReference>
<name>A0A433B9D9_9FUNG</name>
<dbReference type="SUPFAM" id="SSF47473">
    <property type="entry name" value="EF-hand"/>
    <property type="match status" value="1"/>
</dbReference>
<dbReference type="EMBL" id="RBNI01015657">
    <property type="protein sequence ID" value="RUP13807.1"/>
    <property type="molecule type" value="Genomic_DNA"/>
</dbReference>
<dbReference type="PROSITE" id="PS50222">
    <property type="entry name" value="EF_HAND_2"/>
    <property type="match status" value="4"/>
</dbReference>
<evidence type="ECO:0000313" key="1">
    <source>
        <dbReference type="EMBL" id="RUP13807.1"/>
    </source>
</evidence>
<dbReference type="PANTHER" id="PTHR23048:SF0">
    <property type="entry name" value="CALMODULIN LIKE 3"/>
    <property type="match status" value="1"/>
</dbReference>
<gene>
    <name evidence="1" type="ORF">BC936DRAFT_139715</name>
</gene>
<evidence type="ECO:0000313" key="2">
    <source>
        <dbReference type="Proteomes" id="UP000268093"/>
    </source>
</evidence>
<organism evidence="1 2">
    <name type="scientific">Jimgerdemannia flammicorona</name>
    <dbReference type="NCBI Taxonomy" id="994334"/>
    <lineage>
        <taxon>Eukaryota</taxon>
        <taxon>Fungi</taxon>
        <taxon>Fungi incertae sedis</taxon>
        <taxon>Mucoromycota</taxon>
        <taxon>Mucoromycotina</taxon>
        <taxon>Endogonomycetes</taxon>
        <taxon>Endogonales</taxon>
        <taxon>Endogonaceae</taxon>
        <taxon>Jimgerdemannia</taxon>
    </lineage>
</organism>
<dbReference type="SMART" id="SM00054">
    <property type="entry name" value="EFh"/>
    <property type="match status" value="4"/>
</dbReference>
<reference evidence="1 2" key="1">
    <citation type="journal article" date="2018" name="New Phytol.">
        <title>Phylogenomics of Endogonaceae and evolution of mycorrhizas within Mucoromycota.</title>
        <authorList>
            <person name="Chang Y."/>
            <person name="Desiro A."/>
            <person name="Na H."/>
            <person name="Sandor L."/>
            <person name="Lipzen A."/>
            <person name="Clum A."/>
            <person name="Barry K."/>
            <person name="Grigoriev I.V."/>
            <person name="Martin F.M."/>
            <person name="Stajich J.E."/>
            <person name="Smith M.E."/>
            <person name="Bonito G."/>
            <person name="Spatafora J.W."/>
        </authorList>
    </citation>
    <scope>NUCLEOTIDE SEQUENCE [LARGE SCALE GENOMIC DNA]</scope>
    <source>
        <strain evidence="1 2">GMNB39</strain>
    </source>
</reference>
<sequence length="156" mass="17287">MAAKLDPEQLADMKAAFALYDKDNDGVVTTVEFASTLAGFGVDIRGTQFEDLIVRCDADNNGSIDFDEFVNMMMVSSHSHEEDEQPRDPEEEKLMKAFAAYDENGDGFISVEEFHKALTNAGQKVTLKDVEKLVSKVDKDGDGVISFMEFALFAKK</sequence>
<dbReference type="CDD" id="cd00051">
    <property type="entry name" value="EFh"/>
    <property type="match status" value="1"/>
</dbReference>
<dbReference type="GO" id="GO:0016460">
    <property type="term" value="C:myosin II complex"/>
    <property type="evidence" value="ECO:0007669"/>
    <property type="project" value="TreeGrafter"/>
</dbReference>
<comment type="caution">
    <text evidence="1">The sequence shown here is derived from an EMBL/GenBank/DDBJ whole genome shotgun (WGS) entry which is preliminary data.</text>
</comment>
<dbReference type="Gene3D" id="1.10.238.10">
    <property type="entry name" value="EF-hand"/>
    <property type="match status" value="2"/>
</dbReference>
<proteinExistence type="predicted"/>
<dbReference type="OrthoDB" id="26525at2759"/>
<dbReference type="PROSITE" id="PS00018">
    <property type="entry name" value="EF_HAND_1"/>
    <property type="match status" value="4"/>
</dbReference>
<dbReference type="InterPro" id="IPR018247">
    <property type="entry name" value="EF_Hand_1_Ca_BS"/>
</dbReference>
<keyword evidence="2" id="KW-1185">Reference proteome</keyword>
<dbReference type="InterPro" id="IPR002048">
    <property type="entry name" value="EF_hand_dom"/>
</dbReference>
<dbReference type="InterPro" id="IPR050230">
    <property type="entry name" value="CALM/Myosin/TropC-like"/>
</dbReference>
<dbReference type="GO" id="GO:0005509">
    <property type="term" value="F:calcium ion binding"/>
    <property type="evidence" value="ECO:0007669"/>
    <property type="project" value="InterPro"/>
</dbReference>
<accession>A0A433B9D9</accession>